<name>A0A1I1Q0L6_9GAMM</name>
<organism evidence="2 3">
    <name type="scientific">Pseudoalteromonas denitrificans DSM 6059</name>
    <dbReference type="NCBI Taxonomy" id="1123010"/>
    <lineage>
        <taxon>Bacteria</taxon>
        <taxon>Pseudomonadati</taxon>
        <taxon>Pseudomonadota</taxon>
        <taxon>Gammaproteobacteria</taxon>
        <taxon>Alteromonadales</taxon>
        <taxon>Pseudoalteromonadaceae</taxon>
        <taxon>Pseudoalteromonas</taxon>
    </lineage>
</organism>
<dbReference type="STRING" id="1123010.SAMN02745724_03691"/>
<comment type="cofactor">
    <cofactor evidence="1">
        <name>Fe(2+)</name>
        <dbReference type="ChEBI" id="CHEBI:29033"/>
    </cofactor>
</comment>
<evidence type="ECO:0000256" key="1">
    <source>
        <dbReference type="ARBA" id="ARBA00001954"/>
    </source>
</evidence>
<proteinExistence type="predicted"/>
<sequence>MDKNKVISELKNQGFSLIKNVFSSKEMAIIKNRLASYSKQKHPGTVMEHDNQTARGLHGLHLFDDFFHELSSDPRFRDLAFDFLKEPCYVHQFKVNVKRNTNGQAWPWHQDFIYWQQDDGITEHKLVNIGLLIDDVTMENGPLKMLPGSHLKGELTDLTHETNSWLDSLSKDLTYQVSPETVNVLVEEHGLEYMTGKSGDVLMFDPMIVHSSSDNLSSSNRTFLIITFNAVSNAPPTGYHNIRPDFLCNRNSEPLMASKSAEYLKEKEVDQV</sequence>
<dbReference type="GO" id="GO:0005506">
    <property type="term" value="F:iron ion binding"/>
    <property type="evidence" value="ECO:0007669"/>
    <property type="project" value="UniProtKB-ARBA"/>
</dbReference>
<dbReference type="Proteomes" id="UP000198862">
    <property type="component" value="Unassembled WGS sequence"/>
</dbReference>
<dbReference type="EMBL" id="FOLO01000037">
    <property type="protein sequence ID" value="SFD15599.1"/>
    <property type="molecule type" value="Genomic_DNA"/>
</dbReference>
<dbReference type="SUPFAM" id="SSF51197">
    <property type="entry name" value="Clavaminate synthase-like"/>
    <property type="match status" value="1"/>
</dbReference>
<dbReference type="RefSeq" id="WP_177208098.1">
    <property type="nucleotide sequence ID" value="NZ_FOLO01000037.1"/>
</dbReference>
<dbReference type="Pfam" id="PF05721">
    <property type="entry name" value="PhyH"/>
    <property type="match status" value="1"/>
</dbReference>
<keyword evidence="3" id="KW-1185">Reference proteome</keyword>
<dbReference type="PANTHER" id="PTHR20883:SF48">
    <property type="entry name" value="ECTOINE DIOXYGENASE"/>
    <property type="match status" value="1"/>
</dbReference>
<protein>
    <submittedName>
        <fullName evidence="2">Ectoine hydroxylase</fullName>
    </submittedName>
</protein>
<dbReference type="GO" id="GO:0016706">
    <property type="term" value="F:2-oxoglutarate-dependent dioxygenase activity"/>
    <property type="evidence" value="ECO:0007669"/>
    <property type="project" value="UniProtKB-ARBA"/>
</dbReference>
<dbReference type="PANTHER" id="PTHR20883">
    <property type="entry name" value="PHYTANOYL-COA DIOXYGENASE DOMAIN CONTAINING 1"/>
    <property type="match status" value="1"/>
</dbReference>
<dbReference type="Gene3D" id="2.60.120.620">
    <property type="entry name" value="q2cbj1_9rhob like domain"/>
    <property type="match status" value="1"/>
</dbReference>
<accession>A0A1I1Q0L6</accession>
<dbReference type="AlphaFoldDB" id="A0A1I1Q0L6"/>
<dbReference type="InterPro" id="IPR008775">
    <property type="entry name" value="Phytyl_CoA_dOase-like"/>
</dbReference>
<gene>
    <name evidence="2" type="ORF">SAMN02745724_03691</name>
</gene>
<evidence type="ECO:0000313" key="2">
    <source>
        <dbReference type="EMBL" id="SFD15599.1"/>
    </source>
</evidence>
<reference evidence="2 3" key="1">
    <citation type="submission" date="2016-10" db="EMBL/GenBank/DDBJ databases">
        <authorList>
            <person name="de Groot N.N."/>
        </authorList>
    </citation>
    <scope>NUCLEOTIDE SEQUENCE [LARGE SCALE GENOMIC DNA]</scope>
    <source>
        <strain evidence="2 3">DSM 6059</strain>
    </source>
</reference>
<evidence type="ECO:0000313" key="3">
    <source>
        <dbReference type="Proteomes" id="UP000198862"/>
    </source>
</evidence>